<protein>
    <recommendedName>
        <fullName evidence="4">Integral membrane protein</fullName>
    </recommendedName>
</protein>
<dbReference type="InterPro" id="IPR046095">
    <property type="entry name" value="DUF6113"/>
</dbReference>
<sequence length="140" mass="14215">MSRTSPPPRQPVFRALNSNPLMTPGARIACYVGLAVLALVVAVAGALIQAAWLPGGLLLALAGCVALFYGGTKLTGTRIGTVVPAAVWLISVVLLSTSRPEGDFLFAAGVGPYVYLLGGAMSAVICATLPQLPPAGTNRA</sequence>
<keyword evidence="1" id="KW-0472">Membrane</keyword>
<dbReference type="Pfam" id="PF19608">
    <property type="entry name" value="DUF6113"/>
    <property type="match status" value="1"/>
</dbReference>
<dbReference type="RefSeq" id="WP_245771258.1">
    <property type="nucleotide sequence ID" value="NZ_FNIE01000003.1"/>
</dbReference>
<reference evidence="2 3" key="1">
    <citation type="submission" date="2016-10" db="EMBL/GenBank/DDBJ databases">
        <authorList>
            <person name="de Groot N.N."/>
        </authorList>
    </citation>
    <scope>NUCLEOTIDE SEQUENCE [LARGE SCALE GENOMIC DNA]</scope>
    <source>
        <strain evidence="2 3">CGMCC 4.2022</strain>
    </source>
</reference>
<accession>A0A1H0A5E0</accession>
<feature type="transmembrane region" description="Helical" evidence="1">
    <location>
        <begin position="28"/>
        <end position="48"/>
    </location>
</feature>
<dbReference type="STRING" id="310781.SAMN05216259_103417"/>
<keyword evidence="3" id="KW-1185">Reference proteome</keyword>
<feature type="transmembrane region" description="Helical" evidence="1">
    <location>
        <begin position="104"/>
        <end position="129"/>
    </location>
</feature>
<dbReference type="Proteomes" id="UP000199341">
    <property type="component" value="Unassembled WGS sequence"/>
</dbReference>
<dbReference type="EMBL" id="FNIE01000003">
    <property type="protein sequence ID" value="SDN28677.1"/>
    <property type="molecule type" value="Genomic_DNA"/>
</dbReference>
<evidence type="ECO:0000313" key="3">
    <source>
        <dbReference type="Proteomes" id="UP000199341"/>
    </source>
</evidence>
<gene>
    <name evidence="2" type="ORF">SAMN05216259_103417</name>
</gene>
<dbReference type="AlphaFoldDB" id="A0A1H0A5E0"/>
<evidence type="ECO:0000256" key="1">
    <source>
        <dbReference type="SAM" id="Phobius"/>
    </source>
</evidence>
<keyword evidence="1" id="KW-0812">Transmembrane</keyword>
<evidence type="ECO:0008006" key="4">
    <source>
        <dbReference type="Google" id="ProtNLM"/>
    </source>
</evidence>
<feature type="transmembrane region" description="Helical" evidence="1">
    <location>
        <begin position="79"/>
        <end position="98"/>
    </location>
</feature>
<name>A0A1H0A5E0_9ACTN</name>
<proteinExistence type="predicted"/>
<keyword evidence="1" id="KW-1133">Transmembrane helix</keyword>
<organism evidence="2 3">
    <name type="scientific">Actinacidiphila guanduensis</name>
    <dbReference type="NCBI Taxonomy" id="310781"/>
    <lineage>
        <taxon>Bacteria</taxon>
        <taxon>Bacillati</taxon>
        <taxon>Actinomycetota</taxon>
        <taxon>Actinomycetes</taxon>
        <taxon>Kitasatosporales</taxon>
        <taxon>Streptomycetaceae</taxon>
        <taxon>Actinacidiphila</taxon>
    </lineage>
</organism>
<evidence type="ECO:0000313" key="2">
    <source>
        <dbReference type="EMBL" id="SDN28677.1"/>
    </source>
</evidence>